<gene>
    <name evidence="1" type="ORF">Ciccas_003967</name>
</gene>
<proteinExistence type="predicted"/>
<protein>
    <submittedName>
        <fullName evidence="1">Uncharacterized protein</fullName>
    </submittedName>
</protein>
<keyword evidence="2" id="KW-1185">Reference proteome</keyword>
<evidence type="ECO:0000313" key="2">
    <source>
        <dbReference type="Proteomes" id="UP001626550"/>
    </source>
</evidence>
<dbReference type="Proteomes" id="UP001626550">
    <property type="component" value="Unassembled WGS sequence"/>
</dbReference>
<organism evidence="1 2">
    <name type="scientific">Cichlidogyrus casuarinus</name>
    <dbReference type="NCBI Taxonomy" id="1844966"/>
    <lineage>
        <taxon>Eukaryota</taxon>
        <taxon>Metazoa</taxon>
        <taxon>Spiralia</taxon>
        <taxon>Lophotrochozoa</taxon>
        <taxon>Platyhelminthes</taxon>
        <taxon>Monogenea</taxon>
        <taxon>Monopisthocotylea</taxon>
        <taxon>Dactylogyridea</taxon>
        <taxon>Ancyrocephalidae</taxon>
        <taxon>Cichlidogyrus</taxon>
    </lineage>
</organism>
<evidence type="ECO:0000313" key="1">
    <source>
        <dbReference type="EMBL" id="KAL3317372.1"/>
    </source>
</evidence>
<name>A0ABD2QCV3_9PLAT</name>
<sequence length="107" mass="12132">MFSSSDKSKVSWGKLRDWLYGSQLMASHNSLELAPDWNKEESESGVSFTSVTSLNDETEHSLTSNVLMRPVPNPRSKHFQPQASNRVCRSKHIQMRLSLLEHSGDEV</sequence>
<dbReference type="EMBL" id="JBJKFK010000393">
    <property type="protein sequence ID" value="KAL3317372.1"/>
    <property type="molecule type" value="Genomic_DNA"/>
</dbReference>
<accession>A0ABD2QCV3</accession>
<dbReference type="AlphaFoldDB" id="A0ABD2QCV3"/>
<comment type="caution">
    <text evidence="1">The sequence shown here is derived from an EMBL/GenBank/DDBJ whole genome shotgun (WGS) entry which is preliminary data.</text>
</comment>
<reference evidence="1 2" key="1">
    <citation type="submission" date="2024-11" db="EMBL/GenBank/DDBJ databases">
        <title>Adaptive evolution of stress response genes in parasites aligns with host niche diversity.</title>
        <authorList>
            <person name="Hahn C."/>
            <person name="Resl P."/>
        </authorList>
    </citation>
    <scope>NUCLEOTIDE SEQUENCE [LARGE SCALE GENOMIC DNA]</scope>
    <source>
        <strain evidence="1">EGGRZ-B1_66</strain>
        <tissue evidence="1">Body</tissue>
    </source>
</reference>